<comment type="catalytic activity">
    <reaction evidence="1">
        <text>D-maltose = alpha,alpha-trehalose</text>
        <dbReference type="Rhea" id="RHEA:15145"/>
        <dbReference type="ChEBI" id="CHEBI:16551"/>
        <dbReference type="ChEBI" id="CHEBI:17306"/>
        <dbReference type="EC" id="5.4.99.16"/>
    </reaction>
</comment>
<dbReference type="PANTHER" id="PTHR10357">
    <property type="entry name" value="ALPHA-AMYLASE FAMILY MEMBER"/>
    <property type="match status" value="1"/>
</dbReference>
<dbReference type="Gene3D" id="3.90.1200.10">
    <property type="match status" value="1"/>
</dbReference>
<dbReference type="InterPro" id="IPR012811">
    <property type="entry name" value="TreS_maltokin_C_dom"/>
</dbReference>
<evidence type="ECO:0000259" key="16">
    <source>
        <dbReference type="SMART" id="SM00642"/>
    </source>
</evidence>
<evidence type="ECO:0000256" key="5">
    <source>
        <dbReference type="ARBA" id="ARBA00012619"/>
    </source>
</evidence>
<dbReference type="NCBIfam" id="TIGR02457">
    <property type="entry name" value="TreS_Cterm"/>
    <property type="match status" value="1"/>
</dbReference>
<dbReference type="InterPro" id="IPR011009">
    <property type="entry name" value="Kinase-like_dom_sf"/>
</dbReference>
<dbReference type="Pfam" id="PF00128">
    <property type="entry name" value="Alpha-amylase"/>
    <property type="match status" value="2"/>
</dbReference>
<dbReference type="PANTHER" id="PTHR10357:SF219">
    <property type="entry name" value="MALTOSE ALPHA-D-GLUCOSYLTRANSFERASE"/>
    <property type="match status" value="1"/>
</dbReference>
<reference evidence="17 18" key="1">
    <citation type="submission" date="2023-07" db="EMBL/GenBank/DDBJ databases">
        <title>Sorghum-associated microbial communities from plants grown in Nebraska, USA.</title>
        <authorList>
            <person name="Schachtman D."/>
        </authorList>
    </citation>
    <scope>NUCLEOTIDE SEQUENCE [LARGE SCALE GENOMIC DNA]</scope>
    <source>
        <strain evidence="17 18">584</strain>
    </source>
</reference>
<proteinExistence type="inferred from homology"/>
<evidence type="ECO:0000256" key="7">
    <source>
        <dbReference type="ARBA" id="ARBA00022679"/>
    </source>
</evidence>
<dbReference type="InterPro" id="IPR032091">
    <property type="entry name" value="Malt_amylase-like_C"/>
</dbReference>
<evidence type="ECO:0000256" key="6">
    <source>
        <dbReference type="ARBA" id="ARBA00013882"/>
    </source>
</evidence>
<accession>A0ABU1JQ48</accession>
<keyword evidence="8" id="KW-0479">Metal-binding</keyword>
<dbReference type="Gene3D" id="3.20.20.80">
    <property type="entry name" value="Glycosidases"/>
    <property type="match status" value="1"/>
</dbReference>
<dbReference type="NCBIfam" id="TIGR02456">
    <property type="entry name" value="treS_nterm"/>
    <property type="match status" value="1"/>
</dbReference>
<evidence type="ECO:0000256" key="9">
    <source>
        <dbReference type="ARBA" id="ARBA00022741"/>
    </source>
</evidence>
<dbReference type="SUPFAM" id="SSF51445">
    <property type="entry name" value="(Trans)glycosidases"/>
    <property type="match status" value="1"/>
</dbReference>
<evidence type="ECO:0000256" key="8">
    <source>
        <dbReference type="ARBA" id="ARBA00022723"/>
    </source>
</evidence>
<dbReference type="SUPFAM" id="SSF56112">
    <property type="entry name" value="Protein kinase-like (PK-like)"/>
    <property type="match status" value="1"/>
</dbReference>
<dbReference type="SMART" id="SM00642">
    <property type="entry name" value="Aamy"/>
    <property type="match status" value="1"/>
</dbReference>
<dbReference type="InterPro" id="IPR006047">
    <property type="entry name" value="GH13_cat_dom"/>
</dbReference>
<evidence type="ECO:0000313" key="18">
    <source>
        <dbReference type="Proteomes" id="UP001262410"/>
    </source>
</evidence>
<dbReference type="GO" id="GO:0004556">
    <property type="term" value="F:alpha-amylase activity"/>
    <property type="evidence" value="ECO:0007669"/>
    <property type="project" value="UniProtKB-EC"/>
</dbReference>
<dbReference type="InterPro" id="IPR012810">
    <property type="entry name" value="TreS/a-amylase_N"/>
</dbReference>
<gene>
    <name evidence="17" type="ORF">E9232_003261</name>
</gene>
<keyword evidence="17" id="KW-0326">Glycosidase</keyword>
<dbReference type="Pfam" id="PF16657">
    <property type="entry name" value="Malt_amylase_C"/>
    <property type="match status" value="1"/>
</dbReference>
<keyword evidence="7" id="KW-0808">Transferase</keyword>
<keyword evidence="9" id="KW-0547">Nucleotide-binding</keyword>
<dbReference type="InterPro" id="IPR040999">
    <property type="entry name" value="Mak_N_cap"/>
</dbReference>
<dbReference type="InterPro" id="IPR017853">
    <property type="entry name" value="GH"/>
</dbReference>
<protein>
    <recommendedName>
        <fullName evidence="6">Maltokinase</fullName>
        <ecNumber evidence="4">2.7.1.175</ecNumber>
        <ecNumber evidence="5">5.4.99.16</ecNumber>
    </recommendedName>
    <alternativeName>
        <fullName evidence="14">Maltose alpha-D-glucosyltransferase</fullName>
    </alternativeName>
    <alternativeName>
        <fullName evidence="13">Maltose-1-phosphate synthase</fullName>
    </alternativeName>
</protein>
<dbReference type="RefSeq" id="WP_309795378.1">
    <property type="nucleotide sequence ID" value="NZ_JAVDPW010000005.1"/>
</dbReference>
<evidence type="ECO:0000256" key="12">
    <source>
        <dbReference type="ARBA" id="ARBA00023235"/>
    </source>
</evidence>
<evidence type="ECO:0000256" key="14">
    <source>
        <dbReference type="ARBA" id="ARBA00031378"/>
    </source>
</evidence>
<evidence type="ECO:0000256" key="13">
    <source>
        <dbReference type="ARBA" id="ARBA00031251"/>
    </source>
</evidence>
<dbReference type="GO" id="GO:0047471">
    <property type="term" value="F:maltose alpha-D-glucosyltransferase activity"/>
    <property type="evidence" value="ECO:0007669"/>
    <property type="project" value="UniProtKB-EC"/>
</dbReference>
<dbReference type="EC" id="2.7.1.175" evidence="4"/>
<evidence type="ECO:0000256" key="10">
    <source>
        <dbReference type="ARBA" id="ARBA00022837"/>
    </source>
</evidence>
<dbReference type="Proteomes" id="UP001262410">
    <property type="component" value="Unassembled WGS sequence"/>
</dbReference>
<evidence type="ECO:0000256" key="1">
    <source>
        <dbReference type="ARBA" id="ARBA00001595"/>
    </source>
</evidence>
<comment type="similarity">
    <text evidence="2">Belongs to the glycosyl hydrolase 13 family. TreS subfamily.</text>
</comment>
<keyword evidence="10" id="KW-0106">Calcium</keyword>
<dbReference type="EMBL" id="JAVDPW010000005">
    <property type="protein sequence ID" value="MDR6290735.1"/>
    <property type="molecule type" value="Genomic_DNA"/>
</dbReference>
<evidence type="ECO:0000256" key="11">
    <source>
        <dbReference type="ARBA" id="ARBA00022840"/>
    </source>
</evidence>
<sequence>MGHHPSAPTFDDPTWYKDAVIYQLHVKSFFDSNDDGIGDFKGLIAKLDYIAALGVNTLWLLPFYPSPRLDDGYDIAAYTEVHPDFGDMADARRFIAEAHRRGLRVITELVINHTSDQHPWFERARRAKPGSAARQYYVWSDTDQAYAGTRVIFCDTEKSNWTWDPVAGAYFWHRFYSHQPDLNFDNPRVLKSVLRVMRFWLEMGVDGLRLDAIPYLIEREGTSNENLPETHAVLKQIRGYLDTHFPGRLLLAEANQWPEDTQEYFGQGDECHMAFHFPLMPRMYMAIAREDRFPITDILRQTPDIPENCQWAIFLRNHDELTLEMVTDSERDFLWETYAADRRARINLGIRRRLAPLLQRDRRRIELMQSLLLSMPGTPVLYYGDELGMGDNIHLGDRDGVRTPMQWSPDRNGGFSRADPESLVLPAIMDPLYGFSAVNAESQGRDPHSLLNWMRRMLALRGQHRAFGRGSFRLLYPGNRKILAYLREFDGESILCIANLSRAPQPVELDLSAYEGRLPVEMTGDTVFPPIGQLTYLLTLPPYGFYWFQLRADAETPNWHQAPPEQMPEYVTLVLREGLADILAPTPRQLLETESLPAYLPMRRWFAAKDQKIDQVRIAGATPVPGTDLMLVQVEATAGGKTDRYQIPLGIAWEESGLPALQQQLALARVRRGRRVGFLTDAFSLRGLPLGIVDGLRLGRTVPVGDGEIRFLPTSRMAEVDLPEDVEIRWLATEQSNSSLILGEALVLKVMRRIRTGIHPEAEMGRYLTDHGAAAIAPLFGEVVQTDADGQPQTLVIVQGFVRNEGDGWSWSLERIRRSVDELALTEADGTDGFADPVGFVAAIGRRLAEIHAILAAPTDDPAFAPERVDADVADAWVEETRLELDGAIATVAAVRDWPDSETKQAADSLLAGGDTLARLVQRLAAAGRGSLQTRIHGDFHLGQVLVAQGDAYLIDFEGEPARAIAERRRKSSPLRDVAGLLRSIDYAAASVDDTTRDTLPDGVRARRADLLQQFRSQAGAAFLDAYQATARDAPHPWATPEQEQALIDLFSLQKAAYEIRYEAANRPSWIGLPVRGLATLMARLDADSKVVSDA</sequence>
<dbReference type="InterPro" id="IPR045857">
    <property type="entry name" value="O16G_dom_2"/>
</dbReference>
<evidence type="ECO:0000256" key="2">
    <source>
        <dbReference type="ARBA" id="ARBA00005496"/>
    </source>
</evidence>
<feature type="domain" description="Glycosyl hydrolase family 13 catalytic" evidence="16">
    <location>
        <begin position="23"/>
        <end position="436"/>
    </location>
</feature>
<name>A0ABU1JQ48_9PROT</name>
<dbReference type="SUPFAM" id="SSF51011">
    <property type="entry name" value="Glycosyl hydrolase domain"/>
    <property type="match status" value="1"/>
</dbReference>
<dbReference type="Pfam" id="PF18085">
    <property type="entry name" value="Mak_N_cap"/>
    <property type="match status" value="1"/>
</dbReference>
<dbReference type="InterPro" id="IPR013780">
    <property type="entry name" value="Glyco_hydro_b"/>
</dbReference>
<dbReference type="EC" id="5.4.99.16" evidence="5"/>
<comment type="similarity">
    <text evidence="3">Belongs to the aminoglycoside phosphotransferase family.</text>
</comment>
<evidence type="ECO:0000313" key="17">
    <source>
        <dbReference type="EMBL" id="MDR6290735.1"/>
    </source>
</evidence>
<organism evidence="17 18">
    <name type="scientific">Inquilinus ginsengisoli</name>
    <dbReference type="NCBI Taxonomy" id="363840"/>
    <lineage>
        <taxon>Bacteria</taxon>
        <taxon>Pseudomonadati</taxon>
        <taxon>Pseudomonadota</taxon>
        <taxon>Alphaproteobacteria</taxon>
        <taxon>Rhodospirillales</taxon>
        <taxon>Rhodospirillaceae</taxon>
        <taxon>Inquilinus</taxon>
    </lineage>
</organism>
<comment type="catalytic activity">
    <reaction evidence="15">
        <text>D-maltose + ATP = alpha-maltose 1-phosphate + ADP + H(+)</text>
        <dbReference type="Rhea" id="RHEA:31915"/>
        <dbReference type="ChEBI" id="CHEBI:15378"/>
        <dbReference type="ChEBI" id="CHEBI:17306"/>
        <dbReference type="ChEBI" id="CHEBI:30616"/>
        <dbReference type="ChEBI" id="CHEBI:63576"/>
        <dbReference type="ChEBI" id="CHEBI:456216"/>
        <dbReference type="EC" id="2.7.1.175"/>
    </reaction>
</comment>
<evidence type="ECO:0000256" key="15">
    <source>
        <dbReference type="ARBA" id="ARBA00049067"/>
    </source>
</evidence>
<keyword evidence="11" id="KW-0067">ATP-binding</keyword>
<comment type="caution">
    <text evidence="17">The sequence shown here is derived from an EMBL/GenBank/DDBJ whole genome shotgun (WGS) entry which is preliminary data.</text>
</comment>
<keyword evidence="17" id="KW-0378">Hydrolase</keyword>
<evidence type="ECO:0000256" key="4">
    <source>
        <dbReference type="ARBA" id="ARBA00011962"/>
    </source>
</evidence>
<dbReference type="Gene3D" id="2.60.40.1180">
    <property type="entry name" value="Golgi alpha-mannosidase II"/>
    <property type="match status" value="1"/>
</dbReference>
<dbReference type="CDD" id="cd11334">
    <property type="entry name" value="AmyAc_TreS"/>
    <property type="match status" value="1"/>
</dbReference>
<keyword evidence="12 17" id="KW-0413">Isomerase</keyword>
<evidence type="ECO:0000256" key="3">
    <source>
        <dbReference type="ARBA" id="ARBA00006219"/>
    </source>
</evidence>
<dbReference type="Gene3D" id="3.90.400.10">
    <property type="entry name" value="Oligo-1,6-glucosidase, Domain 2"/>
    <property type="match status" value="1"/>
</dbReference>
<keyword evidence="18" id="KW-1185">Reference proteome</keyword>